<evidence type="ECO:0000313" key="1">
    <source>
        <dbReference type="EMBL" id="OIR08736.1"/>
    </source>
</evidence>
<accession>A0A1J5SXG0</accession>
<organism evidence="1">
    <name type="scientific">mine drainage metagenome</name>
    <dbReference type="NCBI Taxonomy" id="410659"/>
    <lineage>
        <taxon>unclassified sequences</taxon>
        <taxon>metagenomes</taxon>
        <taxon>ecological metagenomes</taxon>
    </lineage>
</organism>
<sequence length="166" mass="19292">MSKSKTKEIVHPFSLRAIYLREGKQWLANDFDPILPGQQLFGQFKASSSNVKIQEAIENIENSQPIRSCRFTTNFHFRYLNAPLDKNMTEDMANKSLVAEITAQFTVDYLIGTPENPSEKMLKQWASSNALLHCWPYWREFCHSTLLRMNLPITMMPMMEIKQAED</sequence>
<dbReference type="AlphaFoldDB" id="A0A1J5SXG0"/>
<name>A0A1J5SXG0_9ZZZZ</name>
<dbReference type="EMBL" id="MLJW01000030">
    <property type="protein sequence ID" value="OIR08736.1"/>
    <property type="molecule type" value="Genomic_DNA"/>
</dbReference>
<protein>
    <recommendedName>
        <fullName evidence="2">Preprotein translocase subunit SecB</fullName>
    </recommendedName>
</protein>
<reference evidence="1" key="1">
    <citation type="submission" date="2016-10" db="EMBL/GenBank/DDBJ databases">
        <title>Sequence of Gallionella enrichment culture.</title>
        <authorList>
            <person name="Poehlein A."/>
            <person name="Muehling M."/>
            <person name="Daniel R."/>
        </authorList>
    </citation>
    <scope>NUCLEOTIDE SEQUENCE</scope>
</reference>
<proteinExistence type="predicted"/>
<evidence type="ECO:0008006" key="2">
    <source>
        <dbReference type="Google" id="ProtNLM"/>
    </source>
</evidence>
<gene>
    <name evidence="1" type="ORF">GALL_91200</name>
</gene>
<dbReference type="SUPFAM" id="SSF54611">
    <property type="entry name" value="SecB-like"/>
    <property type="match status" value="1"/>
</dbReference>
<comment type="caution">
    <text evidence="1">The sequence shown here is derived from an EMBL/GenBank/DDBJ whole genome shotgun (WGS) entry which is preliminary data.</text>
</comment>
<dbReference type="InterPro" id="IPR035958">
    <property type="entry name" value="SecB-like_sf"/>
</dbReference>